<organism evidence="1 2">
    <name type="scientific">Parelaphostrongylus tenuis</name>
    <name type="common">Meningeal worm</name>
    <dbReference type="NCBI Taxonomy" id="148309"/>
    <lineage>
        <taxon>Eukaryota</taxon>
        <taxon>Metazoa</taxon>
        <taxon>Ecdysozoa</taxon>
        <taxon>Nematoda</taxon>
        <taxon>Chromadorea</taxon>
        <taxon>Rhabditida</taxon>
        <taxon>Rhabditina</taxon>
        <taxon>Rhabditomorpha</taxon>
        <taxon>Strongyloidea</taxon>
        <taxon>Metastrongylidae</taxon>
        <taxon>Parelaphostrongylus</taxon>
    </lineage>
</organism>
<dbReference type="Proteomes" id="UP001196413">
    <property type="component" value="Unassembled WGS sequence"/>
</dbReference>
<accession>A0AAD5R3T3</accession>
<comment type="caution">
    <text evidence="1">The sequence shown here is derived from an EMBL/GenBank/DDBJ whole genome shotgun (WGS) entry which is preliminary data.</text>
</comment>
<dbReference type="AlphaFoldDB" id="A0AAD5R3T3"/>
<sequence length="151" mass="16435">MQTVFNALEQQGRSALLPDTIISAILGQLRVQVNYDPLECKGATVVKDAATRIERTDKVAPHCIIIDRTVSAFCGSLSTTNQVNCMMLPTLTMTEAIPANYTSLSGTLTTTNIIMANWWREMWQSIVNRAIRMLAAGPFATHFAAASATVS</sequence>
<protein>
    <submittedName>
        <fullName evidence="1">Uncharacterized protein</fullName>
    </submittedName>
</protein>
<reference evidence="1" key="1">
    <citation type="submission" date="2021-06" db="EMBL/GenBank/DDBJ databases">
        <title>Parelaphostrongylus tenuis whole genome reference sequence.</title>
        <authorList>
            <person name="Garwood T.J."/>
            <person name="Larsen P.A."/>
            <person name="Fountain-Jones N.M."/>
            <person name="Garbe J.R."/>
            <person name="Macchietto M.G."/>
            <person name="Kania S.A."/>
            <person name="Gerhold R.W."/>
            <person name="Richards J.E."/>
            <person name="Wolf T.M."/>
        </authorList>
    </citation>
    <scope>NUCLEOTIDE SEQUENCE</scope>
    <source>
        <strain evidence="1">MNPRO001-30</strain>
        <tissue evidence="1">Meninges</tissue>
    </source>
</reference>
<dbReference type="EMBL" id="JAHQIW010006398">
    <property type="protein sequence ID" value="KAJ1369070.1"/>
    <property type="molecule type" value="Genomic_DNA"/>
</dbReference>
<proteinExistence type="predicted"/>
<keyword evidence="2" id="KW-1185">Reference proteome</keyword>
<name>A0AAD5R3T3_PARTN</name>
<evidence type="ECO:0000313" key="1">
    <source>
        <dbReference type="EMBL" id="KAJ1369070.1"/>
    </source>
</evidence>
<gene>
    <name evidence="1" type="ORF">KIN20_030455</name>
</gene>
<evidence type="ECO:0000313" key="2">
    <source>
        <dbReference type="Proteomes" id="UP001196413"/>
    </source>
</evidence>